<name>A0A9Q1QB61_9CARY</name>
<evidence type="ECO:0000256" key="1">
    <source>
        <dbReference type="SAM" id="MobiDB-lite"/>
    </source>
</evidence>
<dbReference type="EMBL" id="JAKOGI010000394">
    <property type="protein sequence ID" value="KAJ8435687.1"/>
    <property type="molecule type" value="Genomic_DNA"/>
</dbReference>
<protein>
    <submittedName>
        <fullName evidence="2">Uncharacterized protein</fullName>
    </submittedName>
</protein>
<accession>A0A9Q1QB61</accession>
<organism evidence="2 3">
    <name type="scientific">Carnegiea gigantea</name>
    <dbReference type="NCBI Taxonomy" id="171969"/>
    <lineage>
        <taxon>Eukaryota</taxon>
        <taxon>Viridiplantae</taxon>
        <taxon>Streptophyta</taxon>
        <taxon>Embryophyta</taxon>
        <taxon>Tracheophyta</taxon>
        <taxon>Spermatophyta</taxon>
        <taxon>Magnoliopsida</taxon>
        <taxon>eudicotyledons</taxon>
        <taxon>Gunneridae</taxon>
        <taxon>Pentapetalae</taxon>
        <taxon>Caryophyllales</taxon>
        <taxon>Cactineae</taxon>
        <taxon>Cactaceae</taxon>
        <taxon>Cactoideae</taxon>
        <taxon>Echinocereeae</taxon>
        <taxon>Carnegiea</taxon>
    </lineage>
</organism>
<dbReference type="Proteomes" id="UP001153076">
    <property type="component" value="Unassembled WGS sequence"/>
</dbReference>
<feature type="region of interest" description="Disordered" evidence="1">
    <location>
        <begin position="46"/>
        <end position="66"/>
    </location>
</feature>
<keyword evidence="3" id="KW-1185">Reference proteome</keyword>
<reference evidence="2" key="1">
    <citation type="submission" date="2022-04" db="EMBL/GenBank/DDBJ databases">
        <title>Carnegiea gigantea Genome sequencing and assembly v2.</title>
        <authorList>
            <person name="Copetti D."/>
            <person name="Sanderson M.J."/>
            <person name="Burquez A."/>
            <person name="Wojciechowski M.F."/>
        </authorList>
    </citation>
    <scope>NUCLEOTIDE SEQUENCE</scope>
    <source>
        <strain evidence="2">SGP5-SGP5p</strain>
        <tissue evidence="2">Aerial part</tissue>
    </source>
</reference>
<proteinExistence type="predicted"/>
<feature type="region of interest" description="Disordered" evidence="1">
    <location>
        <begin position="184"/>
        <end position="203"/>
    </location>
</feature>
<sequence length="203" mass="21606">MGVVKGFWGRLLLPASVSSTCHSPPSAPLSPLSLFWCHGIGGQEEVEPDQGRPLEGGRGGSHGAGVELLNPNPKPLVHVALSGRQTPADLQGYLTNDAWPSSRWRRLCIVSPAIATTSLSTLSFSFSGLAENKVVKGFWGRPLLLTGIASGHHSPPPPPSSPLSLFWCHSIRGQEMHAAECHEKGDQTRGVTKKVKSAMHATL</sequence>
<comment type="caution">
    <text evidence="2">The sequence shown here is derived from an EMBL/GenBank/DDBJ whole genome shotgun (WGS) entry which is preliminary data.</text>
</comment>
<evidence type="ECO:0000313" key="3">
    <source>
        <dbReference type="Proteomes" id="UP001153076"/>
    </source>
</evidence>
<dbReference type="AlphaFoldDB" id="A0A9Q1QB61"/>
<gene>
    <name evidence="2" type="ORF">Cgig2_021644</name>
</gene>
<feature type="compositionally biased region" description="Gly residues" evidence="1">
    <location>
        <begin position="54"/>
        <end position="63"/>
    </location>
</feature>
<evidence type="ECO:0000313" key="2">
    <source>
        <dbReference type="EMBL" id="KAJ8435687.1"/>
    </source>
</evidence>